<proteinExistence type="predicted"/>
<comment type="caution">
    <text evidence="1">The sequence shown here is derived from an EMBL/GenBank/DDBJ whole genome shotgun (WGS) entry which is preliminary data.</text>
</comment>
<accession>A0A7Y2PDP8</accession>
<gene>
    <name evidence="1" type="ORF">HKX06_20875</name>
</gene>
<name>A0A7Y2PDP8_SPHPI</name>
<reference evidence="1 2" key="1">
    <citation type="submission" date="2020-05" db="EMBL/GenBank/DDBJ databases">
        <title>Draft Genome Sequences of Sphingomonas sp. Isolated from the International Space Station.</title>
        <authorList>
            <person name="Bijlani S."/>
            <person name="Singh N.K."/>
            <person name="Mason C.E."/>
            <person name="Wang C.C."/>
            <person name="Venkateswaran K."/>
        </authorList>
    </citation>
    <scope>NUCLEOTIDE SEQUENCE [LARGE SCALE GENOMIC DNA]</scope>
    <source>
        <strain evidence="1 2">FKI-L5-BR-P1</strain>
    </source>
</reference>
<dbReference type="AlphaFoldDB" id="A0A7Y2PDP8"/>
<sequence>MDKITIAREAIAIGDQFDLMKHVPCDHLDVYLQDVRARLDLLGFTLEDVVRTGVQRLARLSNGDMDEARKFWTPEPFVRTSNWEEAIRTVLLPDRADFLSWADRAFVEKMLISYGSITPDELYRVNAIVRDVEVACYRADKVEEAEMHGRPVPAPSDADYVAAYGQLWLDL</sequence>
<dbReference type="EMBL" id="JABEOU010000064">
    <property type="protein sequence ID" value="NNG59799.1"/>
    <property type="molecule type" value="Genomic_DNA"/>
</dbReference>
<protein>
    <submittedName>
        <fullName evidence="1">Uncharacterized protein</fullName>
    </submittedName>
</protein>
<evidence type="ECO:0000313" key="2">
    <source>
        <dbReference type="Proteomes" id="UP000550136"/>
    </source>
</evidence>
<evidence type="ECO:0000313" key="1">
    <source>
        <dbReference type="EMBL" id="NNG59799.1"/>
    </source>
</evidence>
<dbReference type="RefSeq" id="WP_170171033.1">
    <property type="nucleotide sequence ID" value="NZ_JABEOU010000064.1"/>
</dbReference>
<organism evidence="1 2">
    <name type="scientific">Sphingomonas paucimobilis</name>
    <name type="common">Pseudomonas paucimobilis</name>
    <dbReference type="NCBI Taxonomy" id="13689"/>
    <lineage>
        <taxon>Bacteria</taxon>
        <taxon>Pseudomonadati</taxon>
        <taxon>Pseudomonadota</taxon>
        <taxon>Alphaproteobacteria</taxon>
        <taxon>Sphingomonadales</taxon>
        <taxon>Sphingomonadaceae</taxon>
        <taxon>Sphingomonas</taxon>
    </lineage>
</organism>
<dbReference type="Proteomes" id="UP000550136">
    <property type="component" value="Unassembled WGS sequence"/>
</dbReference>